<reference evidence="2 4" key="3">
    <citation type="submission" date="2019-06" db="EMBL/GenBank/DDBJ databases">
        <authorList>
            <person name="Bower L."/>
            <person name="Leinonen R."/>
        </authorList>
    </citation>
    <scope>NUCLEOTIDE SEQUENCE [LARGE SCALE GENOMIC DNA]</scope>
</reference>
<dbReference type="EMBL" id="LR596615">
    <property type="protein sequence ID" value="VUE36168.1"/>
    <property type="molecule type" value="Genomic_DNA"/>
</dbReference>
<dbReference type="GeneID" id="40100540"/>
<reference evidence="1" key="1">
    <citation type="submission" date="2017-10" db="EMBL/GenBank/DDBJ databases">
        <authorList>
            <person name="Banno H."/>
            <person name="Chua N.-H."/>
        </authorList>
    </citation>
    <scope>NUCLEOTIDE SEQUENCE [LARGE SCALE GENOMIC DNA]</scope>
</reference>
<keyword evidence="3" id="KW-1185">Reference proteome</keyword>
<reference evidence="3" key="2">
    <citation type="submission" date="2017-10" db="EMBL/GenBank/DDBJ databases">
        <authorList>
            <person name="Skurnik M."/>
        </authorList>
    </citation>
    <scope>NUCLEOTIDE SEQUENCE [LARGE SCALE GENOMIC DNA]</scope>
</reference>
<dbReference type="OrthoDB" id="19245at10239"/>
<evidence type="ECO:0000313" key="2">
    <source>
        <dbReference type="EMBL" id="VUE36168.1"/>
    </source>
</evidence>
<evidence type="ECO:0000313" key="4">
    <source>
        <dbReference type="Proteomes" id="UP000317227"/>
    </source>
</evidence>
<sequence>MKITRSWAMPNKNTFLIKPIRDFIERELSKVELIEDAVFVDAFANNSIFNPRMTYTNDLDPDMPTTHHMDALEFLKSLESESVDFLLFDPPYSPRQVSECYKSLEMTVNMQTTQSSFWGNLKKEIARVMKTGGVVMTFGWNSGGIGKSNGFEIDEILFVAHGGWHTDTFCVKDIKK</sequence>
<accession>A0A2C9CWW7</accession>
<dbReference type="Gene3D" id="3.40.50.150">
    <property type="entry name" value="Vaccinia Virus protein VP39"/>
    <property type="match status" value="1"/>
</dbReference>
<dbReference type="KEGG" id="vg:40100540"/>
<dbReference type="RefSeq" id="YP_009623732.1">
    <property type="nucleotide sequence ID" value="NC_042116.1"/>
</dbReference>
<gene>
    <name evidence="1" type="primary">g122</name>
</gene>
<organism evidence="1 3">
    <name type="scientific">Yersinia phage fHe-Yen9-04</name>
    <dbReference type="NCBI Taxonomy" id="2052742"/>
    <lineage>
        <taxon>Viruses</taxon>
        <taxon>Duplodnaviria</taxon>
        <taxon>Heunggongvirae</taxon>
        <taxon>Uroviricota</taxon>
        <taxon>Caudoviricetes</taxon>
        <taxon>Eneladusvirus</taxon>
        <taxon>Eneladusvirus Yen904</taxon>
    </lineage>
</organism>
<evidence type="ECO:0008006" key="5">
    <source>
        <dbReference type="Google" id="ProtNLM"/>
    </source>
</evidence>
<dbReference type="GO" id="GO:0032259">
    <property type="term" value="P:methylation"/>
    <property type="evidence" value="ECO:0007669"/>
    <property type="project" value="InterPro"/>
</dbReference>
<dbReference type="InterPro" id="IPR029063">
    <property type="entry name" value="SAM-dependent_MTases_sf"/>
</dbReference>
<proteinExistence type="predicted"/>
<dbReference type="EMBL" id="LT960551">
    <property type="protein sequence ID" value="SOK58399.1"/>
    <property type="molecule type" value="Genomic_DNA"/>
</dbReference>
<dbReference type="SUPFAM" id="SSF53335">
    <property type="entry name" value="S-adenosyl-L-methionine-dependent methyltransferases"/>
    <property type="match status" value="1"/>
</dbReference>
<evidence type="ECO:0000313" key="3">
    <source>
        <dbReference type="Proteomes" id="UP000240931"/>
    </source>
</evidence>
<dbReference type="GO" id="GO:0008168">
    <property type="term" value="F:methyltransferase activity"/>
    <property type="evidence" value="ECO:0007669"/>
    <property type="project" value="InterPro"/>
</dbReference>
<dbReference type="InterPro" id="IPR002052">
    <property type="entry name" value="DNA_methylase_N6_adenine_CS"/>
</dbReference>
<dbReference type="Proteomes" id="UP000240931">
    <property type="component" value="Segment"/>
</dbReference>
<protein>
    <recommendedName>
        <fullName evidence="5">Adenine-specific DNA methylase</fullName>
    </recommendedName>
</protein>
<dbReference type="GO" id="GO:0003676">
    <property type="term" value="F:nucleic acid binding"/>
    <property type="evidence" value="ECO:0007669"/>
    <property type="project" value="InterPro"/>
</dbReference>
<dbReference type="PROSITE" id="PS00092">
    <property type="entry name" value="N6_MTASE"/>
    <property type="match status" value="1"/>
</dbReference>
<evidence type="ECO:0000313" key="1">
    <source>
        <dbReference type="EMBL" id="SOK58399.1"/>
    </source>
</evidence>
<name>A0A2C9CWW7_9CAUD</name>
<dbReference type="Proteomes" id="UP000317227">
    <property type="component" value="Segment"/>
</dbReference>